<evidence type="ECO:0000313" key="14">
    <source>
        <dbReference type="EMBL" id="BBO22033.1"/>
    </source>
</evidence>
<dbReference type="InterPro" id="IPR050090">
    <property type="entry name" value="Tyrosine_recombinase_XerCD"/>
</dbReference>
<reference evidence="14" key="1">
    <citation type="journal article" name="DNA Res.">
        <title>The physiological potential of anammox bacteria as revealed by their core genome structure.</title>
        <authorList>
            <person name="Okubo T."/>
            <person name="Toyoda A."/>
            <person name="Fukuhara K."/>
            <person name="Uchiyama I."/>
            <person name="Harigaya Y."/>
            <person name="Kuroiwa M."/>
            <person name="Suzuki T."/>
            <person name="Murakami Y."/>
            <person name="Suwa Y."/>
            <person name="Takami H."/>
        </authorList>
    </citation>
    <scope>NUCLEOTIDE SEQUENCE</scope>
    <source>
        <strain evidence="14">317325-3</strain>
    </source>
</reference>
<dbReference type="GO" id="GO:0051301">
    <property type="term" value="P:cell division"/>
    <property type="evidence" value="ECO:0007669"/>
    <property type="project" value="UniProtKB-UniRule"/>
</dbReference>
<feature type="active site" evidence="10">
    <location>
        <position position="175"/>
    </location>
</feature>
<feature type="active site" evidence="10">
    <location>
        <position position="247"/>
    </location>
</feature>
<dbReference type="AlphaFoldDB" id="A0A809R357"/>
<evidence type="ECO:0000259" key="13">
    <source>
        <dbReference type="PROSITE" id="PS51900"/>
    </source>
</evidence>
<gene>
    <name evidence="10" type="primary">xerC</name>
    <name evidence="14" type="ORF">DSYM_27320</name>
</gene>
<keyword evidence="9 10" id="KW-0131">Cell cycle</keyword>
<feature type="domain" description="Tyr recombinase" evidence="12">
    <location>
        <begin position="111"/>
        <end position="292"/>
    </location>
</feature>
<organism evidence="14 15">
    <name type="scientific">Candidatus Desulfobacillus denitrificans</name>
    <dbReference type="NCBI Taxonomy" id="2608985"/>
    <lineage>
        <taxon>Bacteria</taxon>
        <taxon>Pseudomonadati</taxon>
        <taxon>Pseudomonadota</taxon>
        <taxon>Betaproteobacteria</taxon>
        <taxon>Candidatus Desulfobacillus</taxon>
    </lineage>
</organism>
<evidence type="ECO:0000256" key="3">
    <source>
        <dbReference type="ARBA" id="ARBA00022490"/>
    </source>
</evidence>
<protein>
    <recommendedName>
        <fullName evidence="10 11">Tyrosine recombinase XerC</fullName>
    </recommendedName>
</protein>
<dbReference type="Gene3D" id="1.10.443.10">
    <property type="entry name" value="Intergrase catalytic core"/>
    <property type="match status" value="1"/>
</dbReference>
<evidence type="ECO:0000256" key="1">
    <source>
        <dbReference type="ARBA" id="ARBA00004496"/>
    </source>
</evidence>
<evidence type="ECO:0000256" key="10">
    <source>
        <dbReference type="HAMAP-Rule" id="MF_01808"/>
    </source>
</evidence>
<feature type="active site" description="O-(3'-phospho-DNA)-tyrosine intermediate" evidence="10">
    <location>
        <position position="279"/>
    </location>
</feature>
<dbReference type="InterPro" id="IPR011931">
    <property type="entry name" value="Recomb_XerC"/>
</dbReference>
<evidence type="ECO:0000256" key="11">
    <source>
        <dbReference type="NCBIfam" id="TIGR02224"/>
    </source>
</evidence>
<evidence type="ECO:0000259" key="12">
    <source>
        <dbReference type="PROSITE" id="PS51898"/>
    </source>
</evidence>
<comment type="function">
    <text evidence="10">Site-specific tyrosine recombinase, which acts by catalyzing the cutting and rejoining of the recombining DNA molecules. The XerC-XerD complex is essential to convert dimers of the bacterial chromosome into monomers to permit their segregation at cell division. It also contributes to the segregational stability of plasmids.</text>
</comment>
<comment type="subunit">
    <text evidence="10">Forms a cyclic heterotetrameric complex composed of two molecules of XerC and two molecules of XerD.</text>
</comment>
<dbReference type="InterPro" id="IPR002104">
    <property type="entry name" value="Integrase_catalytic"/>
</dbReference>
<feature type="active site" evidence="10">
    <location>
        <position position="244"/>
    </location>
</feature>
<evidence type="ECO:0000256" key="7">
    <source>
        <dbReference type="ARBA" id="ARBA00023125"/>
    </source>
</evidence>
<dbReference type="InterPro" id="IPR004107">
    <property type="entry name" value="Integrase_SAM-like_N"/>
</dbReference>
<keyword evidence="3 10" id="KW-0963">Cytoplasm</keyword>
<dbReference type="GO" id="GO:0006313">
    <property type="term" value="P:DNA transposition"/>
    <property type="evidence" value="ECO:0007669"/>
    <property type="project" value="UniProtKB-UniRule"/>
</dbReference>
<dbReference type="Pfam" id="PF02899">
    <property type="entry name" value="Phage_int_SAM_1"/>
    <property type="match status" value="1"/>
</dbReference>
<evidence type="ECO:0000313" key="15">
    <source>
        <dbReference type="Proteomes" id="UP000662914"/>
    </source>
</evidence>
<feature type="active site" evidence="10">
    <location>
        <position position="150"/>
    </location>
</feature>
<evidence type="ECO:0000256" key="9">
    <source>
        <dbReference type="ARBA" id="ARBA00023306"/>
    </source>
</evidence>
<comment type="similarity">
    <text evidence="2 10">Belongs to the 'phage' integrase family. XerC subfamily.</text>
</comment>
<dbReference type="Proteomes" id="UP000662914">
    <property type="component" value="Chromosome"/>
</dbReference>
<evidence type="ECO:0000256" key="2">
    <source>
        <dbReference type="ARBA" id="ARBA00006657"/>
    </source>
</evidence>
<keyword evidence="8 10" id="KW-0233">DNA recombination</keyword>
<dbReference type="InterPro" id="IPR023009">
    <property type="entry name" value="Tyrosine_recombinase_XerC/XerD"/>
</dbReference>
<comment type="subcellular location">
    <subcellularLocation>
        <location evidence="1 10">Cytoplasm</location>
    </subcellularLocation>
</comment>
<feature type="domain" description="Core-binding (CB)" evidence="13">
    <location>
        <begin position="7"/>
        <end position="90"/>
    </location>
</feature>
<evidence type="ECO:0000256" key="4">
    <source>
        <dbReference type="ARBA" id="ARBA00022618"/>
    </source>
</evidence>
<keyword evidence="7 10" id="KW-0238">DNA-binding</keyword>
<dbReference type="GO" id="GO:0007059">
    <property type="term" value="P:chromosome segregation"/>
    <property type="evidence" value="ECO:0007669"/>
    <property type="project" value="UniProtKB-UniRule"/>
</dbReference>
<dbReference type="Gene3D" id="1.10.150.130">
    <property type="match status" value="1"/>
</dbReference>
<dbReference type="PROSITE" id="PS51900">
    <property type="entry name" value="CB"/>
    <property type="match status" value="1"/>
</dbReference>
<dbReference type="CDD" id="cd00798">
    <property type="entry name" value="INT_XerDC_C"/>
    <property type="match status" value="1"/>
</dbReference>
<dbReference type="GO" id="GO:0009037">
    <property type="term" value="F:tyrosine-based site-specific recombinase activity"/>
    <property type="evidence" value="ECO:0007669"/>
    <property type="project" value="UniProtKB-UniRule"/>
</dbReference>
<evidence type="ECO:0000256" key="6">
    <source>
        <dbReference type="ARBA" id="ARBA00022908"/>
    </source>
</evidence>
<dbReference type="PROSITE" id="PS51898">
    <property type="entry name" value="TYR_RECOMBINASE"/>
    <property type="match status" value="1"/>
</dbReference>
<keyword evidence="6 10" id="KW-0229">DNA integration</keyword>
<dbReference type="GO" id="GO:0003677">
    <property type="term" value="F:DNA binding"/>
    <property type="evidence" value="ECO:0007669"/>
    <property type="project" value="UniProtKB-UniRule"/>
</dbReference>
<dbReference type="KEGG" id="ddz:DSYM_27320"/>
<feature type="active site" evidence="10">
    <location>
        <position position="270"/>
    </location>
</feature>
<sequence>MDGLAGEGAKAAAAAWLDELAHQRRASPLTLEGYGHDLAALLELAGAAPLDRLKHHDIRRFIAQLHARGLSGRSLARVLSAWRGFFNWLAKRRGLAQNPCLAVRAPKSKKALPSVLSADQANALLEMATGGLLELRDKAMFELCYSSGLRLAELASLDCNMAQDLAAGEVTVTGKRAKTRTVPVGAKAREALAAWLARRGEIAEADCPALFVSRNGTRLSMRMIQLRLERWAMKAGLGAHVHPHMLRHSFASHVLQSSGDLRAVQEMLGHSSIGTTQVYTHLDFMHLAKVYDAAHPRAKKK</sequence>
<dbReference type="InterPro" id="IPR011010">
    <property type="entry name" value="DNA_brk_join_enz"/>
</dbReference>
<dbReference type="InterPro" id="IPR044068">
    <property type="entry name" value="CB"/>
</dbReference>
<accession>A0A809R357</accession>
<dbReference type="NCBIfam" id="TIGR02224">
    <property type="entry name" value="recomb_XerC"/>
    <property type="match status" value="1"/>
</dbReference>
<keyword evidence="5 10" id="KW-0159">Chromosome partition</keyword>
<dbReference type="PANTHER" id="PTHR30349:SF81">
    <property type="entry name" value="TYROSINE RECOMBINASE XERC"/>
    <property type="match status" value="1"/>
</dbReference>
<proteinExistence type="inferred from homology"/>
<dbReference type="SUPFAM" id="SSF56349">
    <property type="entry name" value="DNA breaking-rejoining enzymes"/>
    <property type="match status" value="1"/>
</dbReference>
<dbReference type="HAMAP" id="MF_01808">
    <property type="entry name" value="Recomb_XerC_XerD"/>
    <property type="match status" value="1"/>
</dbReference>
<dbReference type="EMBL" id="AP021857">
    <property type="protein sequence ID" value="BBO22033.1"/>
    <property type="molecule type" value="Genomic_DNA"/>
</dbReference>
<name>A0A809R357_9PROT</name>
<dbReference type="InterPro" id="IPR013762">
    <property type="entry name" value="Integrase-like_cat_sf"/>
</dbReference>
<dbReference type="InterPro" id="IPR010998">
    <property type="entry name" value="Integrase_recombinase_N"/>
</dbReference>
<keyword evidence="4 10" id="KW-0132">Cell division</keyword>
<evidence type="ECO:0000256" key="5">
    <source>
        <dbReference type="ARBA" id="ARBA00022829"/>
    </source>
</evidence>
<dbReference type="PANTHER" id="PTHR30349">
    <property type="entry name" value="PHAGE INTEGRASE-RELATED"/>
    <property type="match status" value="1"/>
</dbReference>
<dbReference type="GO" id="GO:0005737">
    <property type="term" value="C:cytoplasm"/>
    <property type="evidence" value="ECO:0007669"/>
    <property type="project" value="UniProtKB-SubCell"/>
</dbReference>
<evidence type="ECO:0000256" key="8">
    <source>
        <dbReference type="ARBA" id="ARBA00023172"/>
    </source>
</evidence>
<dbReference type="Pfam" id="PF00589">
    <property type="entry name" value="Phage_integrase"/>
    <property type="match status" value="1"/>
</dbReference>